<organism evidence="3 4">
    <name type="scientific">Neurospora intermedia</name>
    <dbReference type="NCBI Taxonomy" id="5142"/>
    <lineage>
        <taxon>Eukaryota</taxon>
        <taxon>Fungi</taxon>
        <taxon>Dikarya</taxon>
        <taxon>Ascomycota</taxon>
        <taxon>Pezizomycotina</taxon>
        <taxon>Sordariomycetes</taxon>
        <taxon>Sordariomycetidae</taxon>
        <taxon>Sordariales</taxon>
        <taxon>Sordariaceae</taxon>
        <taxon>Neurospora</taxon>
    </lineage>
</organism>
<evidence type="ECO:0000256" key="1">
    <source>
        <dbReference type="SAM" id="MobiDB-lite"/>
    </source>
</evidence>
<evidence type="ECO:0000256" key="2">
    <source>
        <dbReference type="SAM" id="Phobius"/>
    </source>
</evidence>
<proteinExistence type="predicted"/>
<keyword evidence="4" id="KW-1185">Reference proteome</keyword>
<evidence type="ECO:0000313" key="4">
    <source>
        <dbReference type="Proteomes" id="UP001451303"/>
    </source>
</evidence>
<keyword evidence="2" id="KW-1133">Transmembrane helix</keyword>
<gene>
    <name evidence="3" type="ORF">QR685DRAFT_231759</name>
</gene>
<keyword evidence="2" id="KW-0472">Membrane</keyword>
<feature type="transmembrane region" description="Helical" evidence="2">
    <location>
        <begin position="104"/>
        <end position="123"/>
    </location>
</feature>
<dbReference type="Proteomes" id="UP001451303">
    <property type="component" value="Unassembled WGS sequence"/>
</dbReference>
<comment type="caution">
    <text evidence="3">The sequence shown here is derived from an EMBL/GenBank/DDBJ whole genome shotgun (WGS) entry which is preliminary data.</text>
</comment>
<evidence type="ECO:0000313" key="3">
    <source>
        <dbReference type="EMBL" id="KAL0472296.1"/>
    </source>
</evidence>
<keyword evidence="2" id="KW-0812">Transmembrane</keyword>
<feature type="region of interest" description="Disordered" evidence="1">
    <location>
        <begin position="1"/>
        <end position="44"/>
    </location>
</feature>
<protein>
    <submittedName>
        <fullName evidence="3">Uncharacterized protein</fullName>
    </submittedName>
</protein>
<dbReference type="EMBL" id="JAVLET010000003">
    <property type="protein sequence ID" value="KAL0472296.1"/>
    <property type="molecule type" value="Genomic_DNA"/>
</dbReference>
<sequence length="131" mass="14877">MSTNNSTEDDEPKLPHGIVFQDIERTAGEEDDGKDKDQAETSARFGSLCWPNFSSTMKEGDADDNRSKKGNPTWYQKLIDAGIEENGIQPVPLQGRTSTQYNQLFTVFLYWLVVFIAVSHYPILRFLRVTT</sequence>
<accession>A0ABR3DKJ8</accession>
<feature type="compositionally biased region" description="Basic and acidic residues" evidence="1">
    <location>
        <begin position="22"/>
        <end position="39"/>
    </location>
</feature>
<name>A0ABR3DKJ8_NEUIN</name>
<reference evidence="3 4" key="1">
    <citation type="submission" date="2023-09" db="EMBL/GenBank/DDBJ databases">
        <title>Multi-omics analysis of a traditional fermented food reveals byproduct-associated fungal strains for waste-to-food upcycling.</title>
        <authorList>
            <consortium name="Lawrence Berkeley National Laboratory"/>
            <person name="Rekdal V.M."/>
            <person name="Villalobos-Escobedo J.M."/>
            <person name="Rodriguez-Valeron N."/>
            <person name="Garcia M.O."/>
            <person name="Vasquez D.P."/>
            <person name="Damayanti I."/>
            <person name="Sorensen P.M."/>
            <person name="Baidoo E.E."/>
            <person name="De Carvalho A.C."/>
            <person name="Riley R."/>
            <person name="Lipzen A."/>
            <person name="He G."/>
            <person name="Yan M."/>
            <person name="Haridas S."/>
            <person name="Daum C."/>
            <person name="Yoshinaga Y."/>
            <person name="Ng V."/>
            <person name="Grigoriev I.V."/>
            <person name="Munk R."/>
            <person name="Nuraida L."/>
            <person name="Wijaya C.H."/>
            <person name="Morales P.-C."/>
            <person name="Keasling J.D."/>
        </authorList>
    </citation>
    <scope>NUCLEOTIDE SEQUENCE [LARGE SCALE GENOMIC DNA]</scope>
    <source>
        <strain evidence="3 4">FGSC 2613</strain>
    </source>
</reference>